<dbReference type="Proteomes" id="UP000177269">
    <property type="component" value="Unassembled WGS sequence"/>
</dbReference>
<feature type="domain" description="Methyltransferase type 11" evidence="1">
    <location>
        <begin position="69"/>
        <end position="117"/>
    </location>
</feature>
<dbReference type="InterPro" id="IPR013216">
    <property type="entry name" value="Methyltransf_11"/>
</dbReference>
<dbReference type="AlphaFoldDB" id="A0A1G2P0J3"/>
<accession>A0A1G2P0J3</accession>
<dbReference type="Pfam" id="PF08241">
    <property type="entry name" value="Methyltransf_11"/>
    <property type="match status" value="1"/>
</dbReference>
<dbReference type="SUPFAM" id="SSF53335">
    <property type="entry name" value="S-adenosyl-L-methionine-dependent methyltransferases"/>
    <property type="match status" value="1"/>
</dbReference>
<evidence type="ECO:0000313" key="3">
    <source>
        <dbReference type="Proteomes" id="UP000177269"/>
    </source>
</evidence>
<dbReference type="CDD" id="cd02440">
    <property type="entry name" value="AdoMet_MTases"/>
    <property type="match status" value="1"/>
</dbReference>
<dbReference type="PANTHER" id="PTHR43591">
    <property type="entry name" value="METHYLTRANSFERASE"/>
    <property type="match status" value="1"/>
</dbReference>
<dbReference type="EMBL" id="MHSK01000024">
    <property type="protein sequence ID" value="OHA41866.1"/>
    <property type="molecule type" value="Genomic_DNA"/>
</dbReference>
<dbReference type="InterPro" id="IPR029063">
    <property type="entry name" value="SAM-dependent_MTases_sf"/>
</dbReference>
<gene>
    <name evidence="2" type="ORF">A3G52_03460</name>
</gene>
<organism evidence="2 3">
    <name type="scientific">Candidatus Taylorbacteria bacterium RIFCSPLOWO2_12_FULL_43_20</name>
    <dbReference type="NCBI Taxonomy" id="1802332"/>
    <lineage>
        <taxon>Bacteria</taxon>
        <taxon>Candidatus Tayloriibacteriota</taxon>
    </lineage>
</organism>
<proteinExistence type="predicted"/>
<evidence type="ECO:0000259" key="1">
    <source>
        <dbReference type="Pfam" id="PF08241"/>
    </source>
</evidence>
<name>A0A1G2P0J3_9BACT</name>
<comment type="caution">
    <text evidence="2">The sequence shown here is derived from an EMBL/GenBank/DDBJ whole genome shotgun (WGS) entry which is preliminary data.</text>
</comment>
<sequence length="205" mass="24154">MTHIWDIFFRERIRKIFSEKKNVLDIGGGLRVVKEKNNRYDKKREWIRPLIENVDYKIMDPVSTYNPDVVGDIHDIPFPDQSLDAVICIAVLEHVKNPIKACEEMHRVLKRGGYCFIYVPFLFYYHAEEGYYGDYWRFTPDSINYMCRSFSAIQIQSVRGAIQTWLHLSPFGRLPFVPSVAYWLDKITGKIKSKQTSGYNIFLVK</sequence>
<protein>
    <recommendedName>
        <fullName evidence="1">Methyltransferase type 11 domain-containing protein</fullName>
    </recommendedName>
</protein>
<dbReference type="Gene3D" id="3.40.50.150">
    <property type="entry name" value="Vaccinia Virus protein VP39"/>
    <property type="match status" value="1"/>
</dbReference>
<evidence type="ECO:0000313" key="2">
    <source>
        <dbReference type="EMBL" id="OHA41866.1"/>
    </source>
</evidence>
<dbReference type="GO" id="GO:0008757">
    <property type="term" value="F:S-adenosylmethionine-dependent methyltransferase activity"/>
    <property type="evidence" value="ECO:0007669"/>
    <property type="project" value="InterPro"/>
</dbReference>
<reference evidence="2 3" key="1">
    <citation type="journal article" date="2016" name="Nat. Commun.">
        <title>Thousands of microbial genomes shed light on interconnected biogeochemical processes in an aquifer system.</title>
        <authorList>
            <person name="Anantharaman K."/>
            <person name="Brown C.T."/>
            <person name="Hug L.A."/>
            <person name="Sharon I."/>
            <person name="Castelle C.J."/>
            <person name="Probst A.J."/>
            <person name="Thomas B.C."/>
            <person name="Singh A."/>
            <person name="Wilkins M.J."/>
            <person name="Karaoz U."/>
            <person name="Brodie E.L."/>
            <person name="Williams K.H."/>
            <person name="Hubbard S.S."/>
            <person name="Banfield J.F."/>
        </authorList>
    </citation>
    <scope>NUCLEOTIDE SEQUENCE [LARGE SCALE GENOMIC DNA]</scope>
</reference>